<keyword evidence="1" id="KW-1133">Transmembrane helix</keyword>
<feature type="transmembrane region" description="Helical" evidence="1">
    <location>
        <begin position="205"/>
        <end position="227"/>
    </location>
</feature>
<dbReference type="Proteomes" id="UP000230340">
    <property type="component" value="Unassembled WGS sequence"/>
</dbReference>
<keyword evidence="1" id="KW-0472">Membrane</keyword>
<proteinExistence type="predicted"/>
<organism evidence="2 3">
    <name type="scientific">candidate division WWE3 bacterium CG08_land_8_20_14_0_20_40_13</name>
    <dbReference type="NCBI Taxonomy" id="1975084"/>
    <lineage>
        <taxon>Bacteria</taxon>
        <taxon>Katanobacteria</taxon>
    </lineage>
</organism>
<keyword evidence="1" id="KW-0812">Transmembrane</keyword>
<evidence type="ECO:0000256" key="1">
    <source>
        <dbReference type="SAM" id="Phobius"/>
    </source>
</evidence>
<protein>
    <submittedName>
        <fullName evidence="2">Uncharacterized protein</fullName>
    </submittedName>
</protein>
<dbReference type="AlphaFoldDB" id="A0A2H0XEH2"/>
<evidence type="ECO:0000313" key="3">
    <source>
        <dbReference type="Proteomes" id="UP000230340"/>
    </source>
</evidence>
<comment type="caution">
    <text evidence="2">The sequence shown here is derived from an EMBL/GenBank/DDBJ whole genome shotgun (WGS) entry which is preliminary data.</text>
</comment>
<name>A0A2H0XEH2_UNCKA</name>
<feature type="transmembrane region" description="Helical" evidence="1">
    <location>
        <begin position="248"/>
        <end position="270"/>
    </location>
</feature>
<reference evidence="3" key="1">
    <citation type="submission" date="2017-09" db="EMBL/GenBank/DDBJ databases">
        <title>Depth-based differentiation of microbial function through sediment-hosted aquifers and enrichment of novel symbionts in the deep terrestrial subsurface.</title>
        <authorList>
            <person name="Probst A.J."/>
            <person name="Ladd B."/>
            <person name="Jarett J.K."/>
            <person name="Geller-Mcgrath D.E."/>
            <person name="Sieber C.M.K."/>
            <person name="Emerson J.B."/>
            <person name="Anantharaman K."/>
            <person name="Thomas B.C."/>
            <person name="Malmstrom R."/>
            <person name="Stieglmeier M."/>
            <person name="Klingl A."/>
            <person name="Woyke T."/>
            <person name="Ryan C.M."/>
            <person name="Banfield J.F."/>
        </authorList>
    </citation>
    <scope>NUCLEOTIDE SEQUENCE [LARGE SCALE GENOMIC DNA]</scope>
</reference>
<accession>A0A2H0XEH2</accession>
<sequence length="272" mass="29379">MVKKPALFIFFFLTLGFFYPKLSLAQPFNFSGNESYEVTIIDTEVKDGSLVSLSDRGYFLSKSIYDPTFVGVVNLTPDVLFGTSGVKAENVYPLSVTGKVNALVENTNGSLKIGDNITTSKTSGVGQKATEDGFVIGRSLEEINFTNNDPVPVLVQLDPHIHSKVLIFDSGVGSSGLKKIMAVFYNSLRTGGASAQDEPSKVFRYILAIIVVVITLVFGFLLFGRLAMHGLEAMGRNPLASKMITTGILINSVLTIVVALCGLILAYIIITY</sequence>
<evidence type="ECO:0000313" key="2">
    <source>
        <dbReference type="EMBL" id="PIS23282.1"/>
    </source>
</evidence>
<gene>
    <name evidence="2" type="ORF">COT49_00935</name>
</gene>
<dbReference type="EMBL" id="PEYT01000005">
    <property type="protein sequence ID" value="PIS23282.1"/>
    <property type="molecule type" value="Genomic_DNA"/>
</dbReference>